<gene>
    <name evidence="1" type="ORF">BLNAU_14967</name>
</gene>
<evidence type="ECO:0000313" key="1">
    <source>
        <dbReference type="EMBL" id="KAK2950045.1"/>
    </source>
</evidence>
<protein>
    <submittedName>
        <fullName evidence="1">Uncharacterized protein</fullName>
    </submittedName>
</protein>
<dbReference type="EMBL" id="JARBJD010000143">
    <property type="protein sequence ID" value="KAK2950045.1"/>
    <property type="molecule type" value="Genomic_DNA"/>
</dbReference>
<accession>A0ABQ9XF69</accession>
<keyword evidence="2" id="KW-1185">Reference proteome</keyword>
<dbReference type="Proteomes" id="UP001281761">
    <property type="component" value="Unassembled WGS sequence"/>
</dbReference>
<name>A0ABQ9XF69_9EUKA</name>
<organism evidence="1 2">
    <name type="scientific">Blattamonas nauphoetae</name>
    <dbReference type="NCBI Taxonomy" id="2049346"/>
    <lineage>
        <taxon>Eukaryota</taxon>
        <taxon>Metamonada</taxon>
        <taxon>Preaxostyla</taxon>
        <taxon>Oxymonadida</taxon>
        <taxon>Blattamonas</taxon>
    </lineage>
</organism>
<sequence>MEKLVRFGFHPTRRQPLPPTTSNSESVDEMGVSVLHGELDTDTAKLASAVKLGWTGQFPSLERNVRCVKEGRIDVVSDEDANKQAVEVAVCDANIKCEVEWGEQKRIGDAVKVRIVGEQLIPCAHVETCTDTLIVLNVTLDRDFAGSVE</sequence>
<comment type="caution">
    <text evidence="1">The sequence shown here is derived from an EMBL/GenBank/DDBJ whole genome shotgun (WGS) entry which is preliminary data.</text>
</comment>
<evidence type="ECO:0000313" key="2">
    <source>
        <dbReference type="Proteomes" id="UP001281761"/>
    </source>
</evidence>
<reference evidence="1 2" key="1">
    <citation type="journal article" date="2022" name="bioRxiv">
        <title>Genomics of Preaxostyla Flagellates Illuminates Evolutionary Transitions and the Path Towards Mitochondrial Loss.</title>
        <authorList>
            <person name="Novak L.V.F."/>
            <person name="Treitli S.C."/>
            <person name="Pyrih J."/>
            <person name="Halakuc P."/>
            <person name="Pipaliya S.V."/>
            <person name="Vacek V."/>
            <person name="Brzon O."/>
            <person name="Soukal P."/>
            <person name="Eme L."/>
            <person name="Dacks J.B."/>
            <person name="Karnkowska A."/>
            <person name="Elias M."/>
            <person name="Hampl V."/>
        </authorList>
    </citation>
    <scope>NUCLEOTIDE SEQUENCE [LARGE SCALE GENOMIC DNA]</scope>
    <source>
        <strain evidence="1">NAU3</strain>
        <tissue evidence="1">Gut</tissue>
    </source>
</reference>
<proteinExistence type="predicted"/>